<dbReference type="InterPro" id="IPR000305">
    <property type="entry name" value="GIY-YIG_endonuc"/>
</dbReference>
<dbReference type="SMART" id="SM00278">
    <property type="entry name" value="HhH1"/>
    <property type="match status" value="2"/>
</dbReference>
<dbReference type="RefSeq" id="WP_255914514.1">
    <property type="nucleotide sequence ID" value="NZ_JANFQO010000009.1"/>
</dbReference>
<evidence type="ECO:0000313" key="11">
    <source>
        <dbReference type="EMBL" id="MCQ4165358.1"/>
    </source>
</evidence>
<protein>
    <recommendedName>
        <fullName evidence="7">UvrABC system protein C</fullName>
        <shortName evidence="7">Protein UvrC</shortName>
    </recommendedName>
    <alternativeName>
        <fullName evidence="7">Excinuclease ABC subunit C</fullName>
    </alternativeName>
</protein>
<comment type="subcellular location">
    <subcellularLocation>
        <location evidence="7">Cytoplasm</location>
    </subcellularLocation>
</comment>
<evidence type="ECO:0000256" key="1">
    <source>
        <dbReference type="ARBA" id="ARBA00022490"/>
    </source>
</evidence>
<comment type="function">
    <text evidence="7">The UvrABC repair system catalyzes the recognition and processing of DNA lesions. UvrC both incises the 5' and 3' sides of the lesion. The N-terminal half is responsible for the 3' incision and the C-terminal half is responsible for the 5' incision.</text>
</comment>
<evidence type="ECO:0000259" key="8">
    <source>
        <dbReference type="PROSITE" id="PS50151"/>
    </source>
</evidence>
<dbReference type="Pfam" id="PF02151">
    <property type="entry name" value="UVR"/>
    <property type="match status" value="1"/>
</dbReference>
<comment type="similarity">
    <text evidence="7">Belongs to the UvrC family.</text>
</comment>
<proteinExistence type="inferred from homology"/>
<accession>A0ABT1QST9</accession>
<dbReference type="Pfam" id="PF01541">
    <property type="entry name" value="GIY-YIG"/>
    <property type="match status" value="1"/>
</dbReference>
<dbReference type="InterPro" id="IPR001943">
    <property type="entry name" value="UVR_dom"/>
</dbReference>
<dbReference type="PANTHER" id="PTHR30562">
    <property type="entry name" value="UVRC/OXIDOREDUCTASE"/>
    <property type="match status" value="1"/>
</dbReference>
<keyword evidence="4 7" id="KW-0267">Excision nuclease</keyword>
<keyword evidence="6 7" id="KW-0742">SOS response</keyword>
<evidence type="ECO:0000259" key="9">
    <source>
        <dbReference type="PROSITE" id="PS50164"/>
    </source>
</evidence>
<dbReference type="Gene3D" id="1.10.150.20">
    <property type="entry name" value="5' to 3' exonuclease, C-terminal subdomain"/>
    <property type="match status" value="1"/>
</dbReference>
<dbReference type="SMART" id="SM00465">
    <property type="entry name" value="GIYc"/>
    <property type="match status" value="1"/>
</dbReference>
<dbReference type="InterPro" id="IPR004791">
    <property type="entry name" value="UvrC"/>
</dbReference>
<dbReference type="SUPFAM" id="SSF82771">
    <property type="entry name" value="GIY-YIG endonuclease"/>
    <property type="match status" value="1"/>
</dbReference>
<dbReference type="PROSITE" id="PS50151">
    <property type="entry name" value="UVR"/>
    <property type="match status" value="1"/>
</dbReference>
<evidence type="ECO:0000256" key="6">
    <source>
        <dbReference type="ARBA" id="ARBA00023236"/>
    </source>
</evidence>
<dbReference type="Gene3D" id="3.40.1440.10">
    <property type="entry name" value="GIY-YIG endonuclease"/>
    <property type="match status" value="1"/>
</dbReference>
<dbReference type="InterPro" id="IPR035901">
    <property type="entry name" value="GIY-YIG_endonuc_sf"/>
</dbReference>
<evidence type="ECO:0000256" key="3">
    <source>
        <dbReference type="ARBA" id="ARBA00022769"/>
    </source>
</evidence>
<dbReference type="HAMAP" id="MF_00203">
    <property type="entry name" value="UvrC"/>
    <property type="match status" value="1"/>
</dbReference>
<dbReference type="InterPro" id="IPR036876">
    <property type="entry name" value="UVR_dom_sf"/>
</dbReference>
<keyword evidence="1 7" id="KW-0963">Cytoplasm</keyword>
<dbReference type="InterPro" id="IPR038476">
    <property type="entry name" value="UvrC_RNase_H_dom_sf"/>
</dbReference>
<dbReference type="PROSITE" id="PS50164">
    <property type="entry name" value="GIY_YIG"/>
    <property type="match status" value="1"/>
</dbReference>
<keyword evidence="5 7" id="KW-0234">DNA repair</keyword>
<dbReference type="Pfam" id="PF14520">
    <property type="entry name" value="HHH_5"/>
    <property type="match status" value="1"/>
</dbReference>
<dbReference type="InterPro" id="IPR010994">
    <property type="entry name" value="RuvA_2-like"/>
</dbReference>
<keyword evidence="2 7" id="KW-0227">DNA damage</keyword>
<dbReference type="InterPro" id="IPR050066">
    <property type="entry name" value="UvrABC_protein_C"/>
</dbReference>
<sequence>MESSPASPPFDGKAFVRHLSNSPGVYRMIDERGELLYVGKARDLKKRVGSYFLKPRLEPRIMAMISQIARVETTLTRTEGEALILEAQLIKSLKPRYNILLRDDKSYPYIFLSAGPEAPRMGFHRGAKNEKGRYFGPFPSGYAVRESLALMQKLFLVRQCEDSYFRNRSRPCLQYQIKRCSAPCVNLIGADDYAASVRHAALFLEGKSTQVIDELVARMEQASRTLEFEKAAALRDQIATLKQLHARHYVHGASADMDVLGCRIDNGLACVSVLFFRNGISLGSRDFFPRLPLDASEADVLAAFIAQYYLERPLPEEIIVSHAGEEMPLLAEALASQAGRKVEIKSQVRAERARFLELAQKNAAAALAARLASRQTVRDRFETLRELLQLDEVPARIECFDISHTMGEATVASCVVFGPEGAEKSHYRRFNISGIAPGDDYAAMHQALERRYKRLAAGEGLLPDILLIDGGKGQVAQALDVLAGLGVSGVQVVGVAKGPERRAGHETLILGASGQSIWPGPDSPASHLIQAIRDEAHRFAITGHRQRREKAREKSSLEEIPGVGARRRSALLKQFGGIGGIAAAGVEELMQVKGVSRDLAERIYARFHG</sequence>
<keyword evidence="12" id="KW-1185">Reference proteome</keyword>
<organism evidence="11 12">
    <name type="scientific">Tahibacter harae</name>
    <dbReference type="NCBI Taxonomy" id="2963937"/>
    <lineage>
        <taxon>Bacteria</taxon>
        <taxon>Pseudomonadati</taxon>
        <taxon>Pseudomonadota</taxon>
        <taxon>Gammaproteobacteria</taxon>
        <taxon>Lysobacterales</taxon>
        <taxon>Rhodanobacteraceae</taxon>
        <taxon>Tahibacter</taxon>
    </lineage>
</organism>
<dbReference type="InterPro" id="IPR003583">
    <property type="entry name" value="Hlx-hairpin-Hlx_DNA-bd_motif"/>
</dbReference>
<dbReference type="Gene3D" id="3.30.420.340">
    <property type="entry name" value="UvrC, RNAse H endonuclease domain"/>
    <property type="match status" value="1"/>
</dbReference>
<dbReference type="PROSITE" id="PS50165">
    <property type="entry name" value="UVRC"/>
    <property type="match status" value="1"/>
</dbReference>
<comment type="subunit">
    <text evidence="7">Interacts with UvrB in an incision complex.</text>
</comment>
<dbReference type="InterPro" id="IPR047296">
    <property type="entry name" value="GIY-YIG_UvrC_Cho"/>
</dbReference>
<evidence type="ECO:0000256" key="2">
    <source>
        <dbReference type="ARBA" id="ARBA00022763"/>
    </source>
</evidence>
<feature type="domain" description="UvrC family homology region profile" evidence="10">
    <location>
        <begin position="259"/>
        <end position="482"/>
    </location>
</feature>
<evidence type="ECO:0000256" key="4">
    <source>
        <dbReference type="ARBA" id="ARBA00022881"/>
    </source>
</evidence>
<keyword evidence="3 7" id="KW-0228">DNA excision</keyword>
<dbReference type="SUPFAM" id="SSF46600">
    <property type="entry name" value="C-terminal UvrC-binding domain of UvrB"/>
    <property type="match status" value="1"/>
</dbReference>
<feature type="domain" description="UVR" evidence="8">
    <location>
        <begin position="209"/>
        <end position="244"/>
    </location>
</feature>
<name>A0ABT1QST9_9GAMM</name>
<reference evidence="11" key="1">
    <citation type="submission" date="2022-07" db="EMBL/GenBank/DDBJ databases">
        <title>Tahibacter sp., a new gammaproteobacterium isolated from the silt sample collected at pig farm.</title>
        <authorList>
            <person name="Chen H."/>
        </authorList>
    </citation>
    <scope>NUCLEOTIDE SEQUENCE</scope>
    <source>
        <strain evidence="11">P2K</strain>
    </source>
</reference>
<evidence type="ECO:0000313" key="12">
    <source>
        <dbReference type="Proteomes" id="UP001165498"/>
    </source>
</evidence>
<dbReference type="PANTHER" id="PTHR30562:SF1">
    <property type="entry name" value="UVRABC SYSTEM PROTEIN C"/>
    <property type="match status" value="1"/>
</dbReference>
<dbReference type="Pfam" id="PF22920">
    <property type="entry name" value="UvrC_RNaseH"/>
    <property type="match status" value="1"/>
</dbReference>
<evidence type="ECO:0000259" key="10">
    <source>
        <dbReference type="PROSITE" id="PS50165"/>
    </source>
</evidence>
<dbReference type="Gene3D" id="4.10.860.10">
    <property type="entry name" value="UVR domain"/>
    <property type="match status" value="1"/>
</dbReference>
<dbReference type="Pfam" id="PF08459">
    <property type="entry name" value="UvrC_RNaseH_dom"/>
    <property type="match status" value="1"/>
</dbReference>
<dbReference type="NCBIfam" id="TIGR00194">
    <property type="entry name" value="uvrC"/>
    <property type="match status" value="1"/>
</dbReference>
<dbReference type="SUPFAM" id="SSF47781">
    <property type="entry name" value="RuvA domain 2-like"/>
    <property type="match status" value="1"/>
</dbReference>
<comment type="caution">
    <text evidence="11">The sequence shown here is derived from an EMBL/GenBank/DDBJ whole genome shotgun (WGS) entry which is preliminary data.</text>
</comment>
<dbReference type="InterPro" id="IPR001162">
    <property type="entry name" value="UvrC_RNase_H_dom"/>
</dbReference>
<gene>
    <name evidence="7 11" type="primary">uvrC</name>
    <name evidence="11" type="ORF">NM961_11620</name>
</gene>
<dbReference type="NCBIfam" id="NF001824">
    <property type="entry name" value="PRK00558.1-5"/>
    <property type="match status" value="1"/>
</dbReference>
<dbReference type="CDD" id="cd10434">
    <property type="entry name" value="GIY-YIG_UvrC_Cho"/>
    <property type="match status" value="1"/>
</dbReference>
<dbReference type="EMBL" id="JANFQO010000009">
    <property type="protein sequence ID" value="MCQ4165358.1"/>
    <property type="molecule type" value="Genomic_DNA"/>
</dbReference>
<dbReference type="Proteomes" id="UP001165498">
    <property type="component" value="Unassembled WGS sequence"/>
</dbReference>
<evidence type="ECO:0000256" key="7">
    <source>
        <dbReference type="HAMAP-Rule" id="MF_00203"/>
    </source>
</evidence>
<evidence type="ECO:0000256" key="5">
    <source>
        <dbReference type="ARBA" id="ARBA00023204"/>
    </source>
</evidence>
<feature type="domain" description="GIY-YIG" evidence="9">
    <location>
        <begin position="21"/>
        <end position="99"/>
    </location>
</feature>